<dbReference type="PANTHER" id="PTHR44520:SF2">
    <property type="entry name" value="RESPONSE REGULATOR RCP1"/>
    <property type="match status" value="1"/>
</dbReference>
<dbReference type="InterPro" id="IPR011006">
    <property type="entry name" value="CheY-like_superfamily"/>
</dbReference>
<dbReference type="InterPro" id="IPR001789">
    <property type="entry name" value="Sig_transdc_resp-reg_receiver"/>
</dbReference>
<dbReference type="SMART" id="SM00448">
    <property type="entry name" value="REC"/>
    <property type="match status" value="1"/>
</dbReference>
<evidence type="ECO:0000256" key="1">
    <source>
        <dbReference type="PROSITE-ProRule" id="PRU00169"/>
    </source>
</evidence>
<protein>
    <submittedName>
        <fullName evidence="3">CheY-like chemotaxis protein</fullName>
    </submittedName>
</protein>
<dbReference type="Pfam" id="PF00072">
    <property type="entry name" value="Response_reg"/>
    <property type="match status" value="1"/>
</dbReference>
<dbReference type="GO" id="GO:0000160">
    <property type="term" value="P:phosphorelay signal transduction system"/>
    <property type="evidence" value="ECO:0007669"/>
    <property type="project" value="InterPro"/>
</dbReference>
<sequence length="156" mass="17512">MTHPDAYPIQNLMLIDDNSFDQMIYQRISQKSGMVGNLMQFTDATKALEHLADTGKVRPDLILLDINMPIMDGFEFLEAVTEKFGADMCPIVVMLTTSLNPKDELRAKGFSVVEDFLNKPLTKAHLEKLSELVNGHKKQVPFNDTAKAQTEQVVSK</sequence>
<evidence type="ECO:0000313" key="3">
    <source>
        <dbReference type="EMBL" id="MBB4173328.1"/>
    </source>
</evidence>
<reference evidence="3 4" key="1">
    <citation type="submission" date="2020-08" db="EMBL/GenBank/DDBJ databases">
        <title>Genomic Encyclopedia of Type Strains, Phase IV (KMG-IV): sequencing the most valuable type-strain genomes for metagenomic binning, comparative biology and taxonomic classification.</title>
        <authorList>
            <person name="Goeker M."/>
        </authorList>
    </citation>
    <scope>NUCLEOTIDE SEQUENCE [LARGE SCALE GENOMIC DNA]</scope>
    <source>
        <strain evidence="3 4">DSM 101015</strain>
    </source>
</reference>
<dbReference type="Gene3D" id="3.40.50.2300">
    <property type="match status" value="1"/>
</dbReference>
<gene>
    <name evidence="3" type="ORF">GGR93_001089</name>
</gene>
<dbReference type="EMBL" id="JACIFU010000001">
    <property type="protein sequence ID" value="MBB4173328.1"/>
    <property type="molecule type" value="Genomic_DNA"/>
</dbReference>
<feature type="modified residue" description="4-aspartylphosphate" evidence="1">
    <location>
        <position position="65"/>
    </location>
</feature>
<accession>A0A7W6M756</accession>
<keyword evidence="4" id="KW-1185">Reference proteome</keyword>
<organism evidence="3 4">
    <name type="scientific">Sulfitobacter noctilucicola</name>
    <dbReference type="NCBI Taxonomy" id="1342301"/>
    <lineage>
        <taxon>Bacteria</taxon>
        <taxon>Pseudomonadati</taxon>
        <taxon>Pseudomonadota</taxon>
        <taxon>Alphaproteobacteria</taxon>
        <taxon>Rhodobacterales</taxon>
        <taxon>Roseobacteraceae</taxon>
        <taxon>Sulfitobacter</taxon>
    </lineage>
</organism>
<comment type="caution">
    <text evidence="3">The sequence shown here is derived from an EMBL/GenBank/DDBJ whole genome shotgun (WGS) entry which is preliminary data.</text>
</comment>
<feature type="domain" description="Response regulatory" evidence="2">
    <location>
        <begin position="11"/>
        <end position="134"/>
    </location>
</feature>
<dbReference type="PROSITE" id="PS50110">
    <property type="entry name" value="RESPONSE_REGULATORY"/>
    <property type="match status" value="1"/>
</dbReference>
<dbReference type="SUPFAM" id="SSF52172">
    <property type="entry name" value="CheY-like"/>
    <property type="match status" value="1"/>
</dbReference>
<name>A0A7W6M756_9RHOB</name>
<dbReference type="InterPro" id="IPR052893">
    <property type="entry name" value="TCS_response_regulator"/>
</dbReference>
<evidence type="ECO:0000259" key="2">
    <source>
        <dbReference type="PROSITE" id="PS50110"/>
    </source>
</evidence>
<dbReference type="RefSeq" id="WP_025054632.1">
    <property type="nucleotide sequence ID" value="NZ_JACIFU010000001.1"/>
</dbReference>
<dbReference type="PANTHER" id="PTHR44520">
    <property type="entry name" value="RESPONSE REGULATOR RCP1-RELATED"/>
    <property type="match status" value="1"/>
</dbReference>
<proteinExistence type="predicted"/>
<dbReference type="Proteomes" id="UP000565745">
    <property type="component" value="Unassembled WGS sequence"/>
</dbReference>
<dbReference type="AlphaFoldDB" id="A0A7W6M756"/>
<evidence type="ECO:0000313" key="4">
    <source>
        <dbReference type="Proteomes" id="UP000565745"/>
    </source>
</evidence>
<keyword evidence="1" id="KW-0597">Phosphoprotein</keyword>